<proteinExistence type="predicted"/>
<feature type="signal peptide" evidence="1">
    <location>
        <begin position="1"/>
        <end position="21"/>
    </location>
</feature>
<protein>
    <submittedName>
        <fullName evidence="2">DUF4358 domain-containing protein</fullName>
    </submittedName>
</protein>
<dbReference type="RefSeq" id="WP_053982710.1">
    <property type="nucleotide sequence ID" value="NZ_JAQIFT010000074.1"/>
</dbReference>
<accession>A0AA42J309</accession>
<dbReference type="AlphaFoldDB" id="A0AA42J309"/>
<name>A0AA42J309_9FIRM</name>
<sequence>MKINKKLMAMMMTLAIGGALVGCSSTPEQPVTPPEVVAPEVTPEVTPEEVPGEGQEEQSALAADVTKITEGIELPGSMPMTEDMLKDTYGIDTSLLKDYYVSMPMMMVHATEIAIFELNDEADVDAVMAGIEKRQQGLAEQWKTYLPDQYELVQNYKTAIKGNKVLFVVSESAEQIVENFNAMN</sequence>
<keyword evidence="1" id="KW-0732">Signal</keyword>
<reference evidence="2" key="1">
    <citation type="journal article" date="2023" name="Int. J. Syst. Evol. Microbiol.">
        <title>&lt;i&gt;Holtiella tumoricola&lt;/i&gt; gen. nov. sp. nov., isolated from a human clinical sample.</title>
        <authorList>
            <person name="Allen-Vercoe E."/>
            <person name="Daigneault M.C."/>
            <person name="Vancuren S.J."/>
            <person name="Cochrane K."/>
            <person name="O'Neal L.L."/>
            <person name="Sankaranarayanan K."/>
            <person name="Lawson P.A."/>
        </authorList>
    </citation>
    <scope>NUCLEOTIDE SEQUENCE</scope>
    <source>
        <strain evidence="2">CC70A</strain>
    </source>
</reference>
<evidence type="ECO:0000256" key="1">
    <source>
        <dbReference type="SAM" id="SignalP"/>
    </source>
</evidence>
<dbReference type="Proteomes" id="UP001169242">
    <property type="component" value="Unassembled WGS sequence"/>
</dbReference>
<feature type="chain" id="PRO_5041243587" evidence="1">
    <location>
        <begin position="22"/>
        <end position="184"/>
    </location>
</feature>
<comment type="caution">
    <text evidence="2">The sequence shown here is derived from an EMBL/GenBank/DDBJ whole genome shotgun (WGS) entry which is preliminary data.</text>
</comment>
<evidence type="ECO:0000313" key="3">
    <source>
        <dbReference type="Proteomes" id="UP001169242"/>
    </source>
</evidence>
<gene>
    <name evidence="2" type="ORF">PBV87_22375</name>
</gene>
<dbReference type="PROSITE" id="PS51257">
    <property type="entry name" value="PROKAR_LIPOPROTEIN"/>
    <property type="match status" value="1"/>
</dbReference>
<dbReference type="EMBL" id="JAQIFT010000074">
    <property type="protein sequence ID" value="MDA3734224.1"/>
    <property type="molecule type" value="Genomic_DNA"/>
</dbReference>
<dbReference type="Pfam" id="PF14270">
    <property type="entry name" value="DUF4358"/>
    <property type="match status" value="1"/>
</dbReference>
<organism evidence="2 3">
    <name type="scientific">Holtiella tumoricola</name>
    <dbReference type="NCBI Taxonomy" id="3018743"/>
    <lineage>
        <taxon>Bacteria</taxon>
        <taxon>Bacillati</taxon>
        <taxon>Bacillota</taxon>
        <taxon>Clostridia</taxon>
        <taxon>Lachnospirales</taxon>
        <taxon>Cellulosilyticaceae</taxon>
        <taxon>Holtiella</taxon>
    </lineage>
</organism>
<keyword evidence="3" id="KW-1185">Reference proteome</keyword>
<evidence type="ECO:0000313" key="2">
    <source>
        <dbReference type="EMBL" id="MDA3734224.1"/>
    </source>
</evidence>
<dbReference type="InterPro" id="IPR025648">
    <property type="entry name" value="DUF4358"/>
</dbReference>